<evidence type="ECO:0000256" key="1">
    <source>
        <dbReference type="SAM" id="MobiDB-lite"/>
    </source>
</evidence>
<dbReference type="InterPro" id="IPR012337">
    <property type="entry name" value="RNaseH-like_sf"/>
</dbReference>
<dbReference type="SUPFAM" id="SSF53098">
    <property type="entry name" value="Ribonuclease H-like"/>
    <property type="match status" value="1"/>
</dbReference>
<dbReference type="AlphaFoldDB" id="A0A2K9MBP6"/>
<reference evidence="5" key="1">
    <citation type="submission" date="2017-12" db="EMBL/GenBank/DDBJ databases">
        <title>Genomic analysis of Paracoccus sp. CBA4604.</title>
        <authorList>
            <person name="Roh S.W."/>
            <person name="Kim J.Y."/>
            <person name="Kim J.S."/>
        </authorList>
    </citation>
    <scope>NUCLEOTIDE SEQUENCE [LARGE SCALE GENOMIC DNA]</scope>
    <source>
        <strain evidence="5">CBA4604</strain>
    </source>
</reference>
<dbReference type="InterPro" id="IPR002514">
    <property type="entry name" value="Transposase_8"/>
</dbReference>
<proteinExistence type="predicted"/>
<dbReference type="InterPro" id="IPR009057">
    <property type="entry name" value="Homeodomain-like_sf"/>
</dbReference>
<evidence type="ECO:0000313" key="5">
    <source>
        <dbReference type="Proteomes" id="UP000234882"/>
    </source>
</evidence>
<dbReference type="GO" id="GO:0006313">
    <property type="term" value="P:DNA transposition"/>
    <property type="evidence" value="ECO:0007669"/>
    <property type="project" value="InterPro"/>
</dbReference>
<dbReference type="InterPro" id="IPR001584">
    <property type="entry name" value="Integrase_cat-core"/>
</dbReference>
<dbReference type="Gene3D" id="3.30.420.10">
    <property type="entry name" value="Ribonuclease H-like superfamily/Ribonuclease H"/>
    <property type="match status" value="1"/>
</dbReference>
<dbReference type="SUPFAM" id="SSF46689">
    <property type="entry name" value="Homeodomain-like"/>
    <property type="match status" value="1"/>
</dbReference>
<reference evidence="3" key="2">
    <citation type="journal article" date="2019" name="J. Microbiol.">
        <title>Paracoccus jeotgali sp. nov., isolated from Korean salted and fermented shrimp.</title>
        <authorList>
            <person name="Kim J."/>
            <person name="Kim J.Y."/>
            <person name="Song H.S."/>
            <person name="Cha I.T."/>
            <person name="Roh S.W."/>
            <person name="Lee S.H."/>
        </authorList>
    </citation>
    <scope>NUCLEOTIDE SEQUENCE</scope>
    <source>
        <strain evidence="3">CBA4604</strain>
    </source>
</reference>
<dbReference type="EMBL" id="CP025583">
    <property type="protein sequence ID" value="AUM73033.1"/>
    <property type="molecule type" value="Genomic_DNA"/>
</dbReference>
<protein>
    <submittedName>
        <fullName evidence="3">IS3 family transposase</fullName>
    </submittedName>
</protein>
<feature type="domain" description="Integrase catalytic" evidence="2">
    <location>
        <begin position="199"/>
        <end position="360"/>
    </location>
</feature>
<dbReference type="InterPro" id="IPR048020">
    <property type="entry name" value="Transpos_IS3"/>
</dbReference>
<dbReference type="PROSITE" id="PS50994">
    <property type="entry name" value="INTEGRASE"/>
    <property type="match status" value="1"/>
</dbReference>
<gene>
    <name evidence="3" type="ORF">CYR75_00830</name>
    <name evidence="4" type="ORF">CYR75_06080</name>
</gene>
<dbReference type="PANTHER" id="PTHR47515:SF1">
    <property type="entry name" value="BLR2054 PROTEIN"/>
    <property type="match status" value="1"/>
</dbReference>
<keyword evidence="5" id="KW-1185">Reference proteome</keyword>
<dbReference type="GO" id="GO:0015074">
    <property type="term" value="P:DNA integration"/>
    <property type="evidence" value="ECO:0007669"/>
    <property type="project" value="InterPro"/>
</dbReference>
<dbReference type="InterPro" id="IPR025948">
    <property type="entry name" value="HTH-like_dom"/>
</dbReference>
<evidence type="ECO:0000313" key="3">
    <source>
        <dbReference type="EMBL" id="AUM73033.1"/>
    </source>
</evidence>
<feature type="compositionally biased region" description="Polar residues" evidence="1">
    <location>
        <begin position="385"/>
        <end position="396"/>
    </location>
</feature>
<dbReference type="InterPro" id="IPR036397">
    <property type="entry name" value="RNaseH_sf"/>
</dbReference>
<dbReference type="Pfam" id="PF13683">
    <property type="entry name" value="rve_3"/>
    <property type="match status" value="1"/>
</dbReference>
<feature type="region of interest" description="Disordered" evidence="1">
    <location>
        <begin position="365"/>
        <end position="396"/>
    </location>
</feature>
<dbReference type="EMBL" id="CP025583">
    <property type="protein sequence ID" value="AUM73910.1"/>
    <property type="molecule type" value="Genomic_DNA"/>
</dbReference>
<dbReference type="Proteomes" id="UP000234882">
    <property type="component" value="Chromosome"/>
</dbReference>
<dbReference type="KEGG" id="paru:CYR75_00830"/>
<accession>A0A2K9MBP6</accession>
<dbReference type="Pfam" id="PF13276">
    <property type="entry name" value="HTH_21"/>
    <property type="match status" value="1"/>
</dbReference>
<dbReference type="GO" id="GO:0003677">
    <property type="term" value="F:DNA binding"/>
    <property type="evidence" value="ECO:0007669"/>
    <property type="project" value="InterPro"/>
</dbReference>
<dbReference type="KEGG" id="paru:CYR75_06080"/>
<evidence type="ECO:0000313" key="4">
    <source>
        <dbReference type="EMBL" id="AUM73910.1"/>
    </source>
</evidence>
<sequence length="396" mass="45311">MKRSRFTEDQIIGILKEHEAGISVADLCRKHGVSDATVYKWKAKYGGMDVSEAKRLKALEDENGRLKKLLADSMLDNSALKDLLGKKVVTPAAKRQAVAHLVASHEMSERRACRVIGCCRMTMRYEVVRQDDPVLRERLKELAKVRRRFGYRRLHVFLRREGHEVNHKRLFRIYREEQLHVRRRGGRKRAMGTRAPMVLPLLPNQRWSLDFVSDQLTDGRRFRIMTVVDDCTRECLALIADTSLSGARVARELATLFDTRGKPQTVVSDNGTEFTSNAILKFVDDRKFDWHYIAPGKPTQNAFIESFNGRLRDELLNETLFPSLHHARATLVAWRTDYNTERPHSRLSWQTPAEFAETFTPQRGLTLRNPQSSAPAPVAQPAQMGKTQSRSLAHAG</sequence>
<dbReference type="RefSeq" id="WP_101498417.1">
    <property type="nucleotide sequence ID" value="NZ_CP025583.1"/>
</dbReference>
<dbReference type="PANTHER" id="PTHR47515">
    <property type="entry name" value="LOW CALCIUM RESPONSE LOCUS PROTEIN T"/>
    <property type="match status" value="1"/>
</dbReference>
<feature type="compositionally biased region" description="Low complexity" evidence="1">
    <location>
        <begin position="370"/>
        <end position="383"/>
    </location>
</feature>
<dbReference type="Pfam" id="PF01527">
    <property type="entry name" value="HTH_Tnp_1"/>
    <property type="match status" value="1"/>
</dbReference>
<evidence type="ECO:0000259" key="2">
    <source>
        <dbReference type="PROSITE" id="PS50994"/>
    </source>
</evidence>
<organism evidence="3 5">
    <name type="scientific">Paracoccus jeotgali</name>
    <dbReference type="NCBI Taxonomy" id="2065379"/>
    <lineage>
        <taxon>Bacteria</taxon>
        <taxon>Pseudomonadati</taxon>
        <taxon>Pseudomonadota</taxon>
        <taxon>Alphaproteobacteria</taxon>
        <taxon>Rhodobacterales</taxon>
        <taxon>Paracoccaceae</taxon>
        <taxon>Paracoccus</taxon>
    </lineage>
</organism>
<name>A0A2K9MBP6_9RHOB</name>
<dbReference type="NCBIfam" id="NF033516">
    <property type="entry name" value="transpos_IS3"/>
    <property type="match status" value="1"/>
</dbReference>
<dbReference type="GO" id="GO:0004803">
    <property type="term" value="F:transposase activity"/>
    <property type="evidence" value="ECO:0007669"/>
    <property type="project" value="InterPro"/>
</dbReference>
<dbReference type="OrthoDB" id="9813285at2"/>